<evidence type="ECO:0000313" key="2">
    <source>
        <dbReference type="EMBL" id="CAG6456484.1"/>
    </source>
</evidence>
<feature type="compositionally biased region" description="Polar residues" evidence="1">
    <location>
        <begin position="94"/>
        <end position="104"/>
    </location>
</feature>
<sequence length="222" mass="24539">MCRCWQRRWRAPNQVHVQPQEAMAPRRVAGRSGQTARTEHHHSPSPLEHHLNGRPQATAQPKHRVPNDDDDPAKPKPDASDGADGGQQGHGTPAQRTTHRNQPQAPGCARPHATGHGRLRGVRRSIPNRPAHHGEGGTDATSAATHNSATNTADAVLPTRRDRPQHPVHPSCRGLRKLSIARERRAPQPSLQTTISTKFFLSSPLTLNNLKKKTFIQRERSK</sequence>
<organism evidence="2">
    <name type="scientific">Culex pipiens</name>
    <name type="common">House mosquito</name>
    <dbReference type="NCBI Taxonomy" id="7175"/>
    <lineage>
        <taxon>Eukaryota</taxon>
        <taxon>Metazoa</taxon>
        <taxon>Ecdysozoa</taxon>
        <taxon>Arthropoda</taxon>
        <taxon>Hexapoda</taxon>
        <taxon>Insecta</taxon>
        <taxon>Pterygota</taxon>
        <taxon>Neoptera</taxon>
        <taxon>Endopterygota</taxon>
        <taxon>Diptera</taxon>
        <taxon>Nematocera</taxon>
        <taxon>Culicoidea</taxon>
        <taxon>Culicidae</taxon>
        <taxon>Culicinae</taxon>
        <taxon>Culicini</taxon>
        <taxon>Culex</taxon>
        <taxon>Culex</taxon>
    </lineage>
</organism>
<evidence type="ECO:0000256" key="1">
    <source>
        <dbReference type="SAM" id="MobiDB-lite"/>
    </source>
</evidence>
<feature type="compositionally biased region" description="Basic residues" evidence="1">
    <location>
        <begin position="113"/>
        <end position="123"/>
    </location>
</feature>
<feature type="compositionally biased region" description="Basic and acidic residues" evidence="1">
    <location>
        <begin position="37"/>
        <end position="51"/>
    </location>
</feature>
<dbReference type="EMBL" id="HBUE01031014">
    <property type="protein sequence ID" value="CAG6456482.1"/>
    <property type="molecule type" value="Transcribed_RNA"/>
</dbReference>
<feature type="region of interest" description="Disordered" evidence="1">
    <location>
        <begin position="11"/>
        <end position="147"/>
    </location>
</feature>
<dbReference type="EMBL" id="HBUE01031015">
    <property type="protein sequence ID" value="CAG6456484.1"/>
    <property type="molecule type" value="Transcribed_RNA"/>
</dbReference>
<proteinExistence type="predicted"/>
<feature type="compositionally biased region" description="Low complexity" evidence="1">
    <location>
        <begin position="138"/>
        <end position="147"/>
    </location>
</feature>
<feature type="region of interest" description="Disordered" evidence="1">
    <location>
        <begin position="153"/>
        <end position="172"/>
    </location>
</feature>
<accession>A0A8D8AIK2</accession>
<protein>
    <submittedName>
        <fullName evidence="2">(northern house mosquito) hypothetical protein</fullName>
    </submittedName>
</protein>
<reference evidence="2" key="1">
    <citation type="submission" date="2021-05" db="EMBL/GenBank/DDBJ databases">
        <authorList>
            <person name="Alioto T."/>
            <person name="Alioto T."/>
            <person name="Gomez Garrido J."/>
        </authorList>
    </citation>
    <scope>NUCLEOTIDE SEQUENCE</scope>
</reference>
<dbReference type="AlphaFoldDB" id="A0A8D8AIK2"/>
<name>A0A8D8AIK2_CULPI</name>